<reference evidence="4" key="1">
    <citation type="journal article" date="2024" name="IScience">
        <title>Strigolactones Initiate the Formation of Haustorium-like Structures in Castilleja.</title>
        <authorList>
            <person name="Buerger M."/>
            <person name="Peterson D."/>
            <person name="Chory J."/>
        </authorList>
    </citation>
    <scope>NUCLEOTIDE SEQUENCE [LARGE SCALE GENOMIC DNA]</scope>
</reference>
<proteinExistence type="predicted"/>
<dbReference type="Gene3D" id="1.10.510.10">
    <property type="entry name" value="Transferase(Phosphotransferase) domain 1"/>
    <property type="match status" value="1"/>
</dbReference>
<dbReference type="Proteomes" id="UP001632038">
    <property type="component" value="Unassembled WGS sequence"/>
</dbReference>
<feature type="domain" description="Protein kinase" evidence="2">
    <location>
        <begin position="70"/>
        <end position="336"/>
    </location>
</feature>
<dbReference type="EMBL" id="JAVIJP010000087">
    <property type="protein sequence ID" value="KAL3617081.1"/>
    <property type="molecule type" value="Genomic_DNA"/>
</dbReference>
<dbReference type="SUPFAM" id="SSF56112">
    <property type="entry name" value="Protein kinase-like (PK-like)"/>
    <property type="match status" value="1"/>
</dbReference>
<evidence type="ECO:0000313" key="3">
    <source>
        <dbReference type="EMBL" id="KAL3617081.1"/>
    </source>
</evidence>
<dbReference type="PIRSF" id="PIRSF000654">
    <property type="entry name" value="Integrin-linked_kinase"/>
    <property type="match status" value="1"/>
</dbReference>
<dbReference type="PANTHER" id="PTHR46146">
    <property type="entry name" value="SERINE/THREONINE-PROTEIN KINASE-LIKE PROTEIN CCR4"/>
    <property type="match status" value="1"/>
</dbReference>
<keyword evidence="1" id="KW-0812">Transmembrane</keyword>
<evidence type="ECO:0000313" key="4">
    <source>
        <dbReference type="Proteomes" id="UP001632038"/>
    </source>
</evidence>
<dbReference type="PROSITE" id="PS50011">
    <property type="entry name" value="PROTEIN_KINASE_DOM"/>
    <property type="match status" value="1"/>
</dbReference>
<sequence length="340" mass="37269">MSNGKKVSYDVVLGLLSLTIVIFAAALFILCKRRQIKADDEEEGETNIRVAKLSATSYSLMEIDAATDGFNHRSIIGKGRIGTVYAAVMTKGEFVAAKRIHPRLVLNNAGFGFSSVLKLLSLADHPHVVPIIGFSEAPGERIILMEFDGMLSLDFYLHQNPDGATLLDWNRRLKIAVGVARGIEYLHEVVSPPIIHGCVKPSNILVDVKFGARLSDYGLHFLAPHEKQGLLGYVDGEYWEMGKTNGASKECDVFGFGVVLLELLSGRKSDEQGLMVERALPLIKEMNLCELLDPRLPIPSHIEPLVRLAKVALACVGNCRQNRPSISQVVGILSNLETNL</sequence>
<dbReference type="AlphaFoldDB" id="A0ABD3BJ69"/>
<dbReference type="Pfam" id="PF00069">
    <property type="entry name" value="Pkinase"/>
    <property type="match status" value="1"/>
</dbReference>
<accession>A0ABD3BJ69</accession>
<gene>
    <name evidence="3" type="ORF">CASFOL_039475</name>
</gene>
<dbReference type="Gene3D" id="3.30.200.20">
    <property type="entry name" value="Phosphorylase Kinase, domain 1"/>
    <property type="match status" value="1"/>
</dbReference>
<feature type="transmembrane region" description="Helical" evidence="1">
    <location>
        <begin position="12"/>
        <end position="31"/>
    </location>
</feature>
<name>A0ABD3BJ69_9LAMI</name>
<dbReference type="InterPro" id="IPR011009">
    <property type="entry name" value="Kinase-like_dom_sf"/>
</dbReference>
<keyword evidence="4" id="KW-1185">Reference proteome</keyword>
<dbReference type="PANTHER" id="PTHR46146:SF23">
    <property type="entry name" value="PROTEIN KINASE DOMAIN-CONTAINING PROTEIN"/>
    <property type="match status" value="1"/>
</dbReference>
<comment type="caution">
    <text evidence="3">The sequence shown here is derived from an EMBL/GenBank/DDBJ whole genome shotgun (WGS) entry which is preliminary data.</text>
</comment>
<organism evidence="3 4">
    <name type="scientific">Castilleja foliolosa</name>
    <dbReference type="NCBI Taxonomy" id="1961234"/>
    <lineage>
        <taxon>Eukaryota</taxon>
        <taxon>Viridiplantae</taxon>
        <taxon>Streptophyta</taxon>
        <taxon>Embryophyta</taxon>
        <taxon>Tracheophyta</taxon>
        <taxon>Spermatophyta</taxon>
        <taxon>Magnoliopsida</taxon>
        <taxon>eudicotyledons</taxon>
        <taxon>Gunneridae</taxon>
        <taxon>Pentapetalae</taxon>
        <taxon>asterids</taxon>
        <taxon>lamiids</taxon>
        <taxon>Lamiales</taxon>
        <taxon>Orobanchaceae</taxon>
        <taxon>Pedicularideae</taxon>
        <taxon>Castillejinae</taxon>
        <taxon>Castilleja</taxon>
    </lineage>
</organism>
<keyword evidence="1" id="KW-0472">Membrane</keyword>
<protein>
    <recommendedName>
        <fullName evidence="2">Protein kinase domain-containing protein</fullName>
    </recommendedName>
</protein>
<keyword evidence="1" id="KW-1133">Transmembrane helix</keyword>
<dbReference type="FunFam" id="3.30.200.20:FF:000638">
    <property type="entry name" value="serine/threonine-protein kinase-like protein ACR4"/>
    <property type="match status" value="1"/>
</dbReference>
<evidence type="ECO:0000256" key="1">
    <source>
        <dbReference type="SAM" id="Phobius"/>
    </source>
</evidence>
<dbReference type="InterPro" id="IPR000719">
    <property type="entry name" value="Prot_kinase_dom"/>
</dbReference>
<evidence type="ECO:0000259" key="2">
    <source>
        <dbReference type="PROSITE" id="PS50011"/>
    </source>
</evidence>